<reference evidence="10 11" key="1">
    <citation type="journal article" date="2018" name="Nat. Ecol. Evol.">
        <title>Genomic signatures of mitonuclear coevolution across populations of Tigriopus californicus.</title>
        <authorList>
            <person name="Barreto F.S."/>
            <person name="Watson E.T."/>
            <person name="Lima T.G."/>
            <person name="Willett C.S."/>
            <person name="Edmands S."/>
            <person name="Li W."/>
            <person name="Burton R.S."/>
        </authorList>
    </citation>
    <scope>NUCLEOTIDE SEQUENCE [LARGE SCALE GENOMIC DNA]</scope>
    <source>
        <strain evidence="10 11">San Diego</strain>
    </source>
</reference>
<evidence type="ECO:0000256" key="5">
    <source>
        <dbReference type="ARBA" id="ARBA00022792"/>
    </source>
</evidence>
<keyword evidence="11" id="KW-1185">Reference proteome</keyword>
<dbReference type="OMA" id="SNCRHDL"/>
<keyword evidence="4 9" id="KW-0812">Transmembrane</keyword>
<evidence type="ECO:0000256" key="3">
    <source>
        <dbReference type="ARBA" id="ARBA00006792"/>
    </source>
</evidence>
<comment type="subunit">
    <text evidence="9">Component of the mitochondrial contact site and cristae organizing system (MICOS) complex.</text>
</comment>
<feature type="transmembrane region" description="Helical" evidence="9">
    <location>
        <begin position="24"/>
        <end position="43"/>
    </location>
</feature>
<keyword evidence="7 9" id="KW-0496">Mitochondrion</keyword>
<accession>A0A553PKJ6</accession>
<dbReference type="PANTHER" id="PTHR21304">
    <property type="entry name" value="MICOS COMPLEX SUBUNIT MIC10"/>
    <property type="match status" value="1"/>
</dbReference>
<dbReference type="OrthoDB" id="1916310at2759"/>
<dbReference type="EMBL" id="VCGU01000003">
    <property type="protein sequence ID" value="TRY78215.1"/>
    <property type="molecule type" value="Genomic_DNA"/>
</dbReference>
<evidence type="ECO:0000256" key="1">
    <source>
        <dbReference type="ARBA" id="ARBA00002689"/>
    </source>
</evidence>
<keyword evidence="8 9" id="KW-0472">Membrane</keyword>
<comment type="function">
    <text evidence="1 9">Component of the MICOS complex, a large protein complex of the mitochondrial inner membrane that plays crucial roles in the maintenance of crista junctions, inner membrane architecture, and formation of contact sites to the outer membrane.</text>
</comment>
<evidence type="ECO:0000256" key="8">
    <source>
        <dbReference type="ARBA" id="ARBA00023136"/>
    </source>
</evidence>
<keyword evidence="6 9" id="KW-1133">Transmembrane helix</keyword>
<evidence type="ECO:0000256" key="4">
    <source>
        <dbReference type="ARBA" id="ARBA00022692"/>
    </source>
</evidence>
<gene>
    <name evidence="10" type="ORF">TCAL_15318</name>
</gene>
<dbReference type="STRING" id="6832.A0A553PKJ6"/>
<keyword evidence="5 9" id="KW-0999">Mitochondrion inner membrane</keyword>
<dbReference type="PANTHER" id="PTHR21304:SF0">
    <property type="entry name" value="MICOS COMPLEX SUBUNIT MIC10"/>
    <property type="match status" value="1"/>
</dbReference>
<dbReference type="GO" id="GO:0061617">
    <property type="term" value="C:MICOS complex"/>
    <property type="evidence" value="ECO:0007669"/>
    <property type="project" value="UniProtKB-UniRule"/>
</dbReference>
<dbReference type="InterPro" id="IPR007512">
    <property type="entry name" value="Mic10"/>
</dbReference>
<name>A0A553PKJ6_TIGCA</name>
<comment type="subcellular location">
    <subcellularLocation>
        <location evidence="2 9">Mitochondrion inner membrane</location>
        <topology evidence="2 9">Single-pass membrane protein</topology>
    </subcellularLocation>
</comment>
<dbReference type="Proteomes" id="UP000318571">
    <property type="component" value="Chromosome 11"/>
</dbReference>
<evidence type="ECO:0000256" key="7">
    <source>
        <dbReference type="ARBA" id="ARBA00023128"/>
    </source>
</evidence>
<organism evidence="10 11">
    <name type="scientific">Tigriopus californicus</name>
    <name type="common">Marine copepod</name>
    <dbReference type="NCBI Taxonomy" id="6832"/>
    <lineage>
        <taxon>Eukaryota</taxon>
        <taxon>Metazoa</taxon>
        <taxon>Ecdysozoa</taxon>
        <taxon>Arthropoda</taxon>
        <taxon>Crustacea</taxon>
        <taxon>Multicrustacea</taxon>
        <taxon>Hexanauplia</taxon>
        <taxon>Copepoda</taxon>
        <taxon>Harpacticoida</taxon>
        <taxon>Harpacticidae</taxon>
        <taxon>Tigriopus</taxon>
    </lineage>
</organism>
<comment type="caution">
    <text evidence="10">The sequence shown here is derived from an EMBL/GenBank/DDBJ whole genome shotgun (WGS) entry which is preliminary data.</text>
</comment>
<comment type="similarity">
    <text evidence="3 9">Belongs to the MICOS complex subunit Mic10 family.</text>
</comment>
<dbReference type="AlphaFoldDB" id="A0A553PKJ6"/>
<sequence length="83" mass="9017">MATQSLPKSEELLGERWDQCLTDATIKMGVGFTVGATFSLFLFKRRAWPVIFGTGSGFGMAYSNCQNAFNSAFSPATPTPTKK</sequence>
<evidence type="ECO:0000256" key="9">
    <source>
        <dbReference type="RuleBase" id="RU363011"/>
    </source>
</evidence>
<protein>
    <recommendedName>
        <fullName evidence="9">MICOS complex subunit MIC10</fullName>
    </recommendedName>
</protein>
<proteinExistence type="inferred from homology"/>
<evidence type="ECO:0000313" key="11">
    <source>
        <dbReference type="Proteomes" id="UP000318571"/>
    </source>
</evidence>
<evidence type="ECO:0000313" key="10">
    <source>
        <dbReference type="EMBL" id="TRY78215.1"/>
    </source>
</evidence>
<dbReference type="Pfam" id="PF04418">
    <property type="entry name" value="DUF543"/>
    <property type="match status" value="1"/>
</dbReference>
<evidence type="ECO:0000256" key="6">
    <source>
        <dbReference type="ARBA" id="ARBA00022989"/>
    </source>
</evidence>
<evidence type="ECO:0000256" key="2">
    <source>
        <dbReference type="ARBA" id="ARBA00004434"/>
    </source>
</evidence>